<dbReference type="Pfam" id="PF20167">
    <property type="entry name" value="Transposase_32"/>
    <property type="match status" value="1"/>
</dbReference>
<reference evidence="4" key="1">
    <citation type="journal article" date="2011" name="Nature">
        <title>Genome sequence and analysis of the tuber crop potato.</title>
        <authorList>
            <consortium name="The Potato Genome Sequencing Consortium"/>
        </authorList>
    </citation>
    <scope>NUCLEOTIDE SEQUENCE [LARGE SCALE GENOMIC DNA]</scope>
    <source>
        <strain evidence="4">cv. DM1-3 516 R44</strain>
    </source>
</reference>
<dbReference type="EnsemblPlants" id="PGSC0003DMT400095959">
    <property type="protein sequence ID" value="PGSC0003DMT400095959"/>
    <property type="gene ID" value="PGSC0003DMG400045530"/>
</dbReference>
<evidence type="ECO:0000259" key="2">
    <source>
        <dbReference type="Pfam" id="PF20167"/>
    </source>
</evidence>
<dbReference type="PaxDb" id="4113-PGSC0003DMT400095959"/>
<evidence type="ECO:0000256" key="1">
    <source>
        <dbReference type="SAM" id="MobiDB-lite"/>
    </source>
</evidence>
<feature type="compositionally biased region" description="Low complexity" evidence="1">
    <location>
        <begin position="75"/>
        <end position="105"/>
    </location>
</feature>
<dbReference type="Gramene" id="PGSC0003DMT400095959">
    <property type="protein sequence ID" value="PGSC0003DMT400095959"/>
    <property type="gene ID" value="PGSC0003DMG400045530"/>
</dbReference>
<proteinExistence type="predicted"/>
<dbReference type="InParanoid" id="M1DXE6"/>
<name>M1DXE6_SOLTU</name>
<feature type="compositionally biased region" description="Polar residues" evidence="1">
    <location>
        <begin position="1"/>
        <end position="18"/>
    </location>
</feature>
<organism evidence="3 4">
    <name type="scientific">Solanum tuberosum</name>
    <name type="common">Potato</name>
    <dbReference type="NCBI Taxonomy" id="4113"/>
    <lineage>
        <taxon>Eukaryota</taxon>
        <taxon>Viridiplantae</taxon>
        <taxon>Streptophyta</taxon>
        <taxon>Embryophyta</taxon>
        <taxon>Tracheophyta</taxon>
        <taxon>Spermatophyta</taxon>
        <taxon>Magnoliopsida</taxon>
        <taxon>eudicotyledons</taxon>
        <taxon>Gunneridae</taxon>
        <taxon>Pentapetalae</taxon>
        <taxon>asterids</taxon>
        <taxon>lamiids</taxon>
        <taxon>Solanales</taxon>
        <taxon>Solanaceae</taxon>
        <taxon>Solanoideae</taxon>
        <taxon>Solaneae</taxon>
        <taxon>Solanum</taxon>
    </lineage>
</organism>
<protein>
    <submittedName>
        <fullName evidence="3">Integrase core domain containing protein</fullName>
    </submittedName>
</protein>
<feature type="domain" description="Putative plant transposon protein" evidence="2">
    <location>
        <begin position="177"/>
        <end position="388"/>
    </location>
</feature>
<dbReference type="HOGENOM" id="CLU_028647_1_0_1"/>
<accession>M1DXE6</accession>
<sequence length="396" mass="44511">MSPKQTPTYTVKSKSKSVAPSFRLIDEDTDAETNPAYVPPLTRTYPTASRTIRNHARQVQADVVTAPQSDEGDTPIGSPAGSKSASGSSSISSSNSNGITASSSKATSAVDIPVPPNTDPKLVAEEPNRWCVSCQYQIYRDSRMLNEKDRKIRLVTEEHQAITRSLHTTPAIHELFQKHRCEWMARSLGSFSEEIVREFYASDPTTLRGSIDKRVKPAAQTPLTATLVHGFSIDISKTTIHRFLYGPGNTLPINTANFNYRRDIIRSGAFQRNADWRESLLRWLAHYLATDEERIEWVRTPSVGIKKATLTFVAKFFWLLVRNRVFPTQADNVLTWDRSVMVATLVVGLEVDFAHMLIAEIHEKAFKSTTTLPFPCLIFQLCRDVGVPFWHCDRLL</sequence>
<reference evidence="3" key="2">
    <citation type="submission" date="2015-06" db="UniProtKB">
        <authorList>
            <consortium name="EnsemblPlants"/>
        </authorList>
    </citation>
    <scope>IDENTIFICATION</scope>
    <source>
        <strain evidence="3">DM1-3 516 R44</strain>
    </source>
</reference>
<evidence type="ECO:0000313" key="4">
    <source>
        <dbReference type="Proteomes" id="UP000011115"/>
    </source>
</evidence>
<keyword evidence="4" id="KW-1185">Reference proteome</keyword>
<feature type="region of interest" description="Disordered" evidence="1">
    <location>
        <begin position="1"/>
        <end position="123"/>
    </location>
</feature>
<evidence type="ECO:0000313" key="3">
    <source>
        <dbReference type="EnsemblPlants" id="PGSC0003DMT400095959"/>
    </source>
</evidence>
<dbReference type="Proteomes" id="UP000011115">
    <property type="component" value="Unassembled WGS sequence"/>
</dbReference>
<dbReference type="AlphaFoldDB" id="M1DXE6"/>
<dbReference type="InterPro" id="IPR046796">
    <property type="entry name" value="Transposase_32_dom"/>
</dbReference>